<evidence type="ECO:0000256" key="1">
    <source>
        <dbReference type="ARBA" id="ARBA00004123"/>
    </source>
</evidence>
<dbReference type="AlphaFoldDB" id="A0A556TX73"/>
<dbReference type="PROSITE" id="PS50112">
    <property type="entry name" value="PAS"/>
    <property type="match status" value="1"/>
</dbReference>
<dbReference type="SMART" id="SM00353">
    <property type="entry name" value="HLH"/>
    <property type="match status" value="1"/>
</dbReference>
<dbReference type="GO" id="GO:0000981">
    <property type="term" value="F:DNA-binding transcription factor activity, RNA polymerase II-specific"/>
    <property type="evidence" value="ECO:0007669"/>
    <property type="project" value="TreeGrafter"/>
</dbReference>
<evidence type="ECO:0000256" key="9">
    <source>
        <dbReference type="ARBA" id="ARBA00023159"/>
    </source>
</evidence>
<protein>
    <recommendedName>
        <fullName evidence="3">Hypoxia-inducible factor 1-alpha</fullName>
    </recommendedName>
</protein>
<dbReference type="PROSITE" id="PS50888">
    <property type="entry name" value="BHLH"/>
    <property type="match status" value="1"/>
</dbReference>
<dbReference type="Pfam" id="PF08778">
    <property type="entry name" value="HIF-1a_CTAD"/>
    <property type="match status" value="1"/>
</dbReference>
<keyword evidence="11" id="KW-0539">Nucleus</keyword>
<dbReference type="InterPro" id="IPR014887">
    <property type="entry name" value="HIF-1_CTAD"/>
</dbReference>
<keyword evidence="9" id="KW-0010">Activator</keyword>
<evidence type="ECO:0000256" key="5">
    <source>
        <dbReference type="ARBA" id="ARBA00022737"/>
    </source>
</evidence>
<dbReference type="Pfam" id="PF08447">
    <property type="entry name" value="PAS_3"/>
    <property type="match status" value="1"/>
</dbReference>
<dbReference type="GO" id="GO:0071456">
    <property type="term" value="P:cellular response to hypoxia"/>
    <property type="evidence" value="ECO:0007669"/>
    <property type="project" value="TreeGrafter"/>
</dbReference>
<keyword evidence="16" id="KW-1185">Reference proteome</keyword>
<dbReference type="InterPro" id="IPR021537">
    <property type="entry name" value="HIF_alpha-like"/>
</dbReference>
<dbReference type="Gene3D" id="4.10.280.10">
    <property type="entry name" value="Helix-loop-helix DNA-binding domain"/>
    <property type="match status" value="1"/>
</dbReference>
<dbReference type="Proteomes" id="UP000319801">
    <property type="component" value="Unassembled WGS sequence"/>
</dbReference>
<keyword evidence="8" id="KW-0238">DNA-binding</keyword>
<dbReference type="InterPro" id="IPR036638">
    <property type="entry name" value="HLH_DNA-bd_sf"/>
</dbReference>
<comment type="subcellular location">
    <subcellularLocation>
        <location evidence="2">Cytoplasm</location>
    </subcellularLocation>
    <subcellularLocation>
        <location evidence="1">Nucleus</location>
    </subcellularLocation>
</comment>
<evidence type="ECO:0000256" key="3">
    <source>
        <dbReference type="ARBA" id="ARBA00014446"/>
    </source>
</evidence>
<organism evidence="15 16">
    <name type="scientific">Bagarius yarrelli</name>
    <name type="common">Goonch</name>
    <name type="synonym">Bagrus yarrelli</name>
    <dbReference type="NCBI Taxonomy" id="175774"/>
    <lineage>
        <taxon>Eukaryota</taxon>
        <taxon>Metazoa</taxon>
        <taxon>Chordata</taxon>
        <taxon>Craniata</taxon>
        <taxon>Vertebrata</taxon>
        <taxon>Euteleostomi</taxon>
        <taxon>Actinopterygii</taxon>
        <taxon>Neopterygii</taxon>
        <taxon>Teleostei</taxon>
        <taxon>Ostariophysi</taxon>
        <taxon>Siluriformes</taxon>
        <taxon>Sisoridae</taxon>
        <taxon>Sisorinae</taxon>
        <taxon>Bagarius</taxon>
    </lineage>
</organism>
<dbReference type="Pfam" id="PF23171">
    <property type="entry name" value="bHLH_HIF1A"/>
    <property type="match status" value="1"/>
</dbReference>
<keyword evidence="10" id="KW-0804">Transcription</keyword>
<accession>A0A556TX73</accession>
<keyword evidence="7" id="KW-0805">Transcription regulation</keyword>
<dbReference type="GO" id="GO:0005737">
    <property type="term" value="C:cytoplasm"/>
    <property type="evidence" value="ECO:0007669"/>
    <property type="project" value="UniProtKB-SubCell"/>
</dbReference>
<evidence type="ECO:0000256" key="6">
    <source>
        <dbReference type="ARBA" id="ARBA00022843"/>
    </source>
</evidence>
<name>A0A556TX73_BAGYA</name>
<evidence type="ECO:0000313" key="16">
    <source>
        <dbReference type="Proteomes" id="UP000319801"/>
    </source>
</evidence>
<dbReference type="OrthoDB" id="6021714at2759"/>
<evidence type="ECO:0000259" key="14">
    <source>
        <dbReference type="PROSITE" id="PS50888"/>
    </source>
</evidence>
<evidence type="ECO:0000256" key="11">
    <source>
        <dbReference type="ARBA" id="ARBA00023242"/>
    </source>
</evidence>
<reference evidence="15 16" key="1">
    <citation type="journal article" date="2019" name="Genome Biol. Evol.">
        <title>Whole-Genome Sequencing of the Giant Devil Catfish, Bagarius yarrelli.</title>
        <authorList>
            <person name="Jiang W."/>
            <person name="Lv Y."/>
            <person name="Cheng L."/>
            <person name="Yang K."/>
            <person name="Chao B."/>
            <person name="Wang X."/>
            <person name="Li Y."/>
            <person name="Pan X."/>
            <person name="You X."/>
            <person name="Zhang Y."/>
            <person name="Yang J."/>
            <person name="Li J."/>
            <person name="Zhang X."/>
            <person name="Liu S."/>
            <person name="Sun C."/>
            <person name="Yang J."/>
            <person name="Shi Q."/>
        </authorList>
    </citation>
    <scope>NUCLEOTIDE SEQUENCE [LARGE SCALE GENOMIC DNA]</scope>
    <source>
        <strain evidence="15">JWS20170419001</strain>
        <tissue evidence="15">Muscle</tissue>
    </source>
</reference>
<dbReference type="SUPFAM" id="SSF55785">
    <property type="entry name" value="PYP-like sensor domain (PAS domain)"/>
    <property type="match status" value="2"/>
</dbReference>
<proteinExistence type="predicted"/>
<evidence type="ECO:0000256" key="12">
    <source>
        <dbReference type="ARBA" id="ARBA00023278"/>
    </source>
</evidence>
<evidence type="ECO:0000313" key="15">
    <source>
        <dbReference type="EMBL" id="TSL04313.1"/>
    </source>
</evidence>
<dbReference type="Pfam" id="PF14598">
    <property type="entry name" value="PAS_11"/>
    <property type="match status" value="1"/>
</dbReference>
<dbReference type="GO" id="GO:0046983">
    <property type="term" value="F:protein dimerization activity"/>
    <property type="evidence" value="ECO:0007669"/>
    <property type="project" value="InterPro"/>
</dbReference>
<dbReference type="InterPro" id="IPR035965">
    <property type="entry name" value="PAS-like_dom_sf"/>
</dbReference>
<dbReference type="GO" id="GO:0048513">
    <property type="term" value="P:animal organ development"/>
    <property type="evidence" value="ECO:0007669"/>
    <property type="project" value="UniProtKB-ARBA"/>
</dbReference>
<keyword evidence="6" id="KW-0832">Ubl conjugation</keyword>
<dbReference type="GO" id="GO:0005634">
    <property type="term" value="C:nucleus"/>
    <property type="evidence" value="ECO:0007669"/>
    <property type="project" value="UniProtKB-SubCell"/>
</dbReference>
<evidence type="ECO:0000256" key="4">
    <source>
        <dbReference type="ARBA" id="ARBA00022490"/>
    </source>
</evidence>
<comment type="caution">
    <text evidence="15">The sequence shown here is derived from an EMBL/GenBank/DDBJ whole genome shotgun (WGS) entry which is preliminary data.</text>
</comment>
<evidence type="ECO:0000256" key="7">
    <source>
        <dbReference type="ARBA" id="ARBA00023015"/>
    </source>
</evidence>
<dbReference type="SUPFAM" id="SSF47459">
    <property type="entry name" value="HLH, helix-loop-helix DNA-binding domain"/>
    <property type="match status" value="1"/>
</dbReference>
<dbReference type="InterPro" id="IPR001610">
    <property type="entry name" value="PAC"/>
</dbReference>
<keyword evidence="12" id="KW-0379">Hydroxylation</keyword>
<evidence type="ECO:0000256" key="2">
    <source>
        <dbReference type="ARBA" id="ARBA00004496"/>
    </source>
</evidence>
<gene>
    <name evidence="15" type="ORF">Baya_3993</name>
</gene>
<dbReference type="PANTHER" id="PTHR23043:SF7">
    <property type="entry name" value="HYPOXIA-INDUCIBLE FACTOR 1-ALPHA"/>
    <property type="match status" value="1"/>
</dbReference>
<dbReference type="Gene3D" id="3.30.450.20">
    <property type="entry name" value="PAS domain"/>
    <property type="match status" value="2"/>
</dbReference>
<dbReference type="SMART" id="SM00086">
    <property type="entry name" value="PAC"/>
    <property type="match status" value="1"/>
</dbReference>
<dbReference type="CDD" id="cd00130">
    <property type="entry name" value="PAS"/>
    <property type="match status" value="2"/>
</dbReference>
<sequence length="589" mass="66999">MCLECRKARSRVAAQNRREKESQLFRELATLLPLAPYEADQLDKASVIRITISYLHLRALLDVPDSTEMHPVSAREPSELIEKWFLDTLEGFLLLMSMCGKIIFISKDVVSHLGIKQMDLIGRSLFDFIHPADQREIKEILTSTIGSKNQQKCEVFFRIKRAVKNMLTPWQVIYCSGKKKSSSIPGSSYLLLLCRSLPVREVIEMGAHLHFKTFLSIHEPDMKFSYCHSGVLELTGFSDIELYEFVVERVKMSRTVFSKGQVYTGKYRLLQKHGGYVWVETDAAVVYNVRTGEPEKIVCINYIISGVEHPDVMFSLEQTKCRLNALHALDTMTTHNEANQATTDMNIRFVGSRFQKDGPTNRYTEIWHSTASCGLHSNDMCELDLDSLAPYIPTHEEDFHLTPVLNGVEKDSELYRHPSSLRHGTRSTLDQKMATDSEAEVGFPRLKIDQNSMLISPHTINKKQQERFQHQSSIPDNKTSQWKDVSEQLTNTFAEHFDRGTVWTSSRSYTESIHLAYKYAKLLWCPPGSSSQHSNQTTVEKTPSVLVNLPVLSRWECEVNAPLGPTSNLLQGTELTNVLDQVASGVGWF</sequence>
<evidence type="ECO:0000259" key="13">
    <source>
        <dbReference type="PROSITE" id="PS50112"/>
    </source>
</evidence>
<dbReference type="PANTHER" id="PTHR23043">
    <property type="entry name" value="HYPOXIA-INDUCIBLE FACTOR 1 ALPHA"/>
    <property type="match status" value="1"/>
</dbReference>
<feature type="domain" description="BHLH" evidence="14">
    <location>
        <begin position="5"/>
        <end position="58"/>
    </location>
</feature>
<dbReference type="InterPro" id="IPR013655">
    <property type="entry name" value="PAS_fold_3"/>
</dbReference>
<dbReference type="InterPro" id="IPR011598">
    <property type="entry name" value="bHLH_dom"/>
</dbReference>
<evidence type="ECO:0000256" key="10">
    <source>
        <dbReference type="ARBA" id="ARBA00023163"/>
    </source>
</evidence>
<dbReference type="GO" id="GO:0000977">
    <property type="term" value="F:RNA polymerase II transcription regulatory region sequence-specific DNA binding"/>
    <property type="evidence" value="ECO:0007669"/>
    <property type="project" value="TreeGrafter"/>
</dbReference>
<evidence type="ECO:0000256" key="8">
    <source>
        <dbReference type="ARBA" id="ARBA00023125"/>
    </source>
</evidence>
<dbReference type="Pfam" id="PF11413">
    <property type="entry name" value="HIF-1"/>
    <property type="match status" value="1"/>
</dbReference>
<keyword evidence="4" id="KW-0963">Cytoplasm</keyword>
<feature type="domain" description="PAS" evidence="13">
    <location>
        <begin position="86"/>
        <end position="148"/>
    </location>
</feature>
<dbReference type="InterPro" id="IPR000014">
    <property type="entry name" value="PAS"/>
</dbReference>
<keyword evidence="5" id="KW-0677">Repeat</keyword>
<dbReference type="EMBL" id="VCAZ01000025">
    <property type="protein sequence ID" value="TSL04313.1"/>
    <property type="molecule type" value="Genomic_DNA"/>
</dbReference>